<dbReference type="Proteomes" id="UP000281343">
    <property type="component" value="Unassembled WGS sequence"/>
</dbReference>
<gene>
    <name evidence="2" type="ORF">D9R08_02380</name>
</gene>
<dbReference type="Pfam" id="PF12680">
    <property type="entry name" value="SnoaL_2"/>
    <property type="match status" value="1"/>
</dbReference>
<keyword evidence="3" id="KW-1185">Reference proteome</keyword>
<dbReference type="InterPro" id="IPR037401">
    <property type="entry name" value="SnoaL-like"/>
</dbReference>
<dbReference type="SUPFAM" id="SSF54427">
    <property type="entry name" value="NTF2-like"/>
    <property type="match status" value="1"/>
</dbReference>
<accession>A0A3L9Y5V8</accession>
<dbReference type="Gene3D" id="3.10.450.50">
    <property type="match status" value="1"/>
</dbReference>
<proteinExistence type="predicted"/>
<evidence type="ECO:0000259" key="1">
    <source>
        <dbReference type="Pfam" id="PF12680"/>
    </source>
</evidence>
<comment type="caution">
    <text evidence="2">The sequence shown here is derived from an EMBL/GenBank/DDBJ whole genome shotgun (WGS) entry which is preliminary data.</text>
</comment>
<evidence type="ECO:0000313" key="2">
    <source>
        <dbReference type="EMBL" id="RMA43792.1"/>
    </source>
</evidence>
<protein>
    <submittedName>
        <fullName evidence="2">Nuclear transport factor 2 family protein</fullName>
    </submittedName>
</protein>
<organism evidence="2 3">
    <name type="scientific">Rhodophyticola porphyridii</name>
    <dbReference type="NCBI Taxonomy" id="1852017"/>
    <lineage>
        <taxon>Bacteria</taxon>
        <taxon>Pseudomonadati</taxon>
        <taxon>Pseudomonadota</taxon>
        <taxon>Alphaproteobacteria</taxon>
        <taxon>Rhodobacterales</taxon>
        <taxon>Roseobacteraceae</taxon>
        <taxon>Rhodophyticola</taxon>
    </lineage>
</organism>
<dbReference type="RefSeq" id="WP_121896383.1">
    <property type="nucleotide sequence ID" value="NZ_RCNT01000001.1"/>
</dbReference>
<feature type="domain" description="SnoaL-like" evidence="1">
    <location>
        <begin position="8"/>
        <end position="103"/>
    </location>
</feature>
<sequence length="125" mass="14119">MTGPADTVRAFWDAMASNDFHAASRWLSPDFRLDWPQSGEVTEGPAAFAAVNTAYPASGRWRFDIRRLVAEGETVVTEVHVTDGATKAVALTFHTVRAGRIARQVEYWPDPYDPPEWRAQWVRRT</sequence>
<dbReference type="OrthoDB" id="117872at2"/>
<name>A0A3L9Y5V8_9RHOB</name>
<evidence type="ECO:0000313" key="3">
    <source>
        <dbReference type="Proteomes" id="UP000281343"/>
    </source>
</evidence>
<dbReference type="AlphaFoldDB" id="A0A3L9Y5V8"/>
<dbReference type="InterPro" id="IPR032710">
    <property type="entry name" value="NTF2-like_dom_sf"/>
</dbReference>
<dbReference type="EMBL" id="RCNT01000001">
    <property type="protein sequence ID" value="RMA43792.1"/>
    <property type="molecule type" value="Genomic_DNA"/>
</dbReference>
<reference evidence="2 3" key="1">
    <citation type="submission" date="2018-10" db="EMBL/GenBank/DDBJ databases">
        <authorList>
            <person name="Jung H.S."/>
            <person name="Jeon C.O."/>
        </authorList>
    </citation>
    <scope>NUCLEOTIDE SEQUENCE [LARGE SCALE GENOMIC DNA]</scope>
    <source>
        <strain evidence="2 3">MA-7-27</strain>
    </source>
</reference>